<name>A0A9W8IZQ6_9AGAR</name>
<organism evidence="2 3">
    <name type="scientific">Candolleomyces eurysporus</name>
    <dbReference type="NCBI Taxonomy" id="2828524"/>
    <lineage>
        <taxon>Eukaryota</taxon>
        <taxon>Fungi</taxon>
        <taxon>Dikarya</taxon>
        <taxon>Basidiomycota</taxon>
        <taxon>Agaricomycotina</taxon>
        <taxon>Agaricomycetes</taxon>
        <taxon>Agaricomycetidae</taxon>
        <taxon>Agaricales</taxon>
        <taxon>Agaricineae</taxon>
        <taxon>Psathyrellaceae</taxon>
        <taxon>Candolleomyces</taxon>
    </lineage>
</organism>
<feature type="compositionally biased region" description="Low complexity" evidence="1">
    <location>
        <begin position="1"/>
        <end position="25"/>
    </location>
</feature>
<dbReference type="Proteomes" id="UP001140091">
    <property type="component" value="Unassembled WGS sequence"/>
</dbReference>
<dbReference type="EMBL" id="JANBPK010001133">
    <property type="protein sequence ID" value="KAJ2925677.1"/>
    <property type="molecule type" value="Genomic_DNA"/>
</dbReference>
<feature type="non-terminal residue" evidence="2">
    <location>
        <position position="237"/>
    </location>
</feature>
<feature type="region of interest" description="Disordered" evidence="1">
    <location>
        <begin position="1"/>
        <end position="37"/>
    </location>
</feature>
<proteinExistence type="predicted"/>
<sequence length="237" mass="25620">MGVTPGTTVTSTGLGSSGAASGSSSKQKQRLGPGYAQYGAGPLFPPMAVQGTEAVGEDIREHDLDASLALNFGLAPAKVAKPKDGLFAQDLLLNPTRNHHDEHRSRFEWRERWLVVRDGWIFLLRDRELSPGDRSNESHSNSPLSSPLRARSRSDVCFMAPSRLYKAGPYSDDENDGRLSRAFPTPYQHPRPLYPPSKLSTMIAAAAQGDGFGANAIPRSLGPRPRLATPPKCLAFG</sequence>
<dbReference type="AlphaFoldDB" id="A0A9W8IZQ6"/>
<evidence type="ECO:0008006" key="4">
    <source>
        <dbReference type="Google" id="ProtNLM"/>
    </source>
</evidence>
<evidence type="ECO:0000313" key="3">
    <source>
        <dbReference type="Proteomes" id="UP001140091"/>
    </source>
</evidence>
<evidence type="ECO:0000313" key="2">
    <source>
        <dbReference type="EMBL" id="KAJ2925677.1"/>
    </source>
</evidence>
<accession>A0A9W8IZQ6</accession>
<reference evidence="2" key="1">
    <citation type="submission" date="2022-06" db="EMBL/GenBank/DDBJ databases">
        <title>Genome Sequence of Candolleomyces eurysporus.</title>
        <authorList>
            <person name="Buettner E."/>
        </authorList>
    </citation>
    <scope>NUCLEOTIDE SEQUENCE</scope>
    <source>
        <strain evidence="2">VTCC 930004</strain>
    </source>
</reference>
<evidence type="ECO:0000256" key="1">
    <source>
        <dbReference type="SAM" id="MobiDB-lite"/>
    </source>
</evidence>
<protein>
    <recommendedName>
        <fullName evidence="4">PH domain-containing protein</fullName>
    </recommendedName>
</protein>
<comment type="caution">
    <text evidence="2">The sequence shown here is derived from an EMBL/GenBank/DDBJ whole genome shotgun (WGS) entry which is preliminary data.</text>
</comment>
<keyword evidence="3" id="KW-1185">Reference proteome</keyword>
<gene>
    <name evidence="2" type="ORF">H1R20_g11415</name>
</gene>